<dbReference type="Proteomes" id="UP001396334">
    <property type="component" value="Unassembled WGS sequence"/>
</dbReference>
<proteinExistence type="predicted"/>
<keyword evidence="3" id="KW-1185">Reference proteome</keyword>
<reference evidence="2 3" key="1">
    <citation type="journal article" date="2024" name="G3 (Bethesda)">
        <title>Genome assembly of Hibiscus sabdariffa L. provides insights into metabolisms of medicinal natural products.</title>
        <authorList>
            <person name="Kim T."/>
        </authorList>
    </citation>
    <scope>NUCLEOTIDE SEQUENCE [LARGE SCALE GENOMIC DNA]</scope>
    <source>
        <strain evidence="2">TK-2024</strain>
        <tissue evidence="2">Old leaves</tissue>
    </source>
</reference>
<name>A0ABR2TIU4_9ROSI</name>
<feature type="region of interest" description="Disordered" evidence="1">
    <location>
        <begin position="149"/>
        <end position="181"/>
    </location>
</feature>
<evidence type="ECO:0000313" key="3">
    <source>
        <dbReference type="Proteomes" id="UP001396334"/>
    </source>
</evidence>
<feature type="compositionally biased region" description="Basic and acidic residues" evidence="1">
    <location>
        <begin position="165"/>
        <end position="181"/>
    </location>
</feature>
<dbReference type="EMBL" id="JBBPBN010000005">
    <property type="protein sequence ID" value="KAK9037073.1"/>
    <property type="molecule type" value="Genomic_DNA"/>
</dbReference>
<comment type="caution">
    <text evidence="2">The sequence shown here is derived from an EMBL/GenBank/DDBJ whole genome shotgun (WGS) entry which is preliminary data.</text>
</comment>
<feature type="compositionally biased region" description="Polar residues" evidence="1">
    <location>
        <begin position="152"/>
        <end position="162"/>
    </location>
</feature>
<protein>
    <submittedName>
        <fullName evidence="2">Uncharacterized protein</fullName>
    </submittedName>
</protein>
<evidence type="ECO:0000313" key="2">
    <source>
        <dbReference type="EMBL" id="KAK9037073.1"/>
    </source>
</evidence>
<gene>
    <name evidence="2" type="ORF">V6N11_021995</name>
</gene>
<accession>A0ABR2TIU4</accession>
<evidence type="ECO:0000256" key="1">
    <source>
        <dbReference type="SAM" id="MobiDB-lite"/>
    </source>
</evidence>
<sequence length="181" mass="19523">MEVQSILIFLGINASDVPVTTDTSAQCVFWSAPLHVNPRGQLSSRVEDHAVTEPVNCDSLFENGAQQLANDAGQNTRDNCEQLPNDDVVQRVEPMPPAGTPLDLLCLDADDSINVEPHETVPIMGGQSNVCVEPSEALSTLRNDAFEPIDLPQSSTMHSGQLSLDARKGGDRESRENVKAC</sequence>
<organism evidence="2 3">
    <name type="scientific">Hibiscus sabdariffa</name>
    <name type="common">roselle</name>
    <dbReference type="NCBI Taxonomy" id="183260"/>
    <lineage>
        <taxon>Eukaryota</taxon>
        <taxon>Viridiplantae</taxon>
        <taxon>Streptophyta</taxon>
        <taxon>Embryophyta</taxon>
        <taxon>Tracheophyta</taxon>
        <taxon>Spermatophyta</taxon>
        <taxon>Magnoliopsida</taxon>
        <taxon>eudicotyledons</taxon>
        <taxon>Gunneridae</taxon>
        <taxon>Pentapetalae</taxon>
        <taxon>rosids</taxon>
        <taxon>malvids</taxon>
        <taxon>Malvales</taxon>
        <taxon>Malvaceae</taxon>
        <taxon>Malvoideae</taxon>
        <taxon>Hibiscus</taxon>
    </lineage>
</organism>